<keyword evidence="2" id="KW-1185">Reference proteome</keyword>
<protein>
    <submittedName>
        <fullName evidence="1">Uncharacterized protein</fullName>
    </submittedName>
</protein>
<evidence type="ECO:0000313" key="2">
    <source>
        <dbReference type="Proteomes" id="UP001500253"/>
    </source>
</evidence>
<dbReference type="EMBL" id="BAAASD010000003">
    <property type="protein sequence ID" value="GAA2328588.1"/>
    <property type="molecule type" value="Genomic_DNA"/>
</dbReference>
<gene>
    <name evidence="1" type="ORF">GCM10010246_08770</name>
</gene>
<proteinExistence type="predicted"/>
<accession>A0ABN3FFE1</accession>
<sequence length="275" mass="30386">MSDPAATVPAPCALDPYALWRQALAEADRVFADPPTLDRPVHGCTYCTPESDLRLLGGDPASVPDEVLGDFMGEVASHWDKDQYPLLWRRLMPRALRYWGPDGADMDPAREIGHLGRDGADFTTWPAPERAAIEQAFRALLSLALIDGRSLGHITDLIEGIAHATGDLLPWLDHLAAVPGPQADAGLVRLAFDWATDLLWEDFRFWSWHDGDPQTIATWLPTQRPRIAAFATRHPRCKTAADTLIALDRLQAGTGSPWLYPHSTYETLPLAPPTF</sequence>
<evidence type="ECO:0000313" key="1">
    <source>
        <dbReference type="EMBL" id="GAA2328588.1"/>
    </source>
</evidence>
<name>A0ABN3FFE1_9ACTN</name>
<comment type="caution">
    <text evidence="1">The sequence shown here is derived from an EMBL/GenBank/DDBJ whole genome shotgun (WGS) entry which is preliminary data.</text>
</comment>
<organism evidence="1 2">
    <name type="scientific">Streptomyces cuspidosporus</name>
    <dbReference type="NCBI Taxonomy" id="66882"/>
    <lineage>
        <taxon>Bacteria</taxon>
        <taxon>Bacillati</taxon>
        <taxon>Actinomycetota</taxon>
        <taxon>Actinomycetes</taxon>
        <taxon>Kitasatosporales</taxon>
        <taxon>Streptomycetaceae</taxon>
        <taxon>Streptomyces</taxon>
    </lineage>
</organism>
<reference evidence="1 2" key="1">
    <citation type="journal article" date="2019" name="Int. J. Syst. Evol. Microbiol.">
        <title>The Global Catalogue of Microorganisms (GCM) 10K type strain sequencing project: providing services to taxonomists for standard genome sequencing and annotation.</title>
        <authorList>
            <consortium name="The Broad Institute Genomics Platform"/>
            <consortium name="The Broad Institute Genome Sequencing Center for Infectious Disease"/>
            <person name="Wu L."/>
            <person name="Ma J."/>
        </authorList>
    </citation>
    <scope>NUCLEOTIDE SEQUENCE [LARGE SCALE GENOMIC DNA]</scope>
    <source>
        <strain evidence="1 2">JCM 4316</strain>
    </source>
</reference>
<dbReference type="Proteomes" id="UP001500253">
    <property type="component" value="Unassembled WGS sequence"/>
</dbReference>